<keyword evidence="8" id="KW-0408">Iron</keyword>
<dbReference type="GO" id="GO:0010309">
    <property type="term" value="F:acireductone dioxygenase [iron(II)-requiring] activity"/>
    <property type="evidence" value="ECO:0007669"/>
    <property type="project" value="UniProtKB-EC"/>
</dbReference>
<evidence type="ECO:0000256" key="3">
    <source>
        <dbReference type="ARBA" id="ARBA00022596"/>
    </source>
</evidence>
<evidence type="ECO:0000256" key="4">
    <source>
        <dbReference type="ARBA" id="ARBA00022605"/>
    </source>
</evidence>
<dbReference type="EMBL" id="GADI01005987">
    <property type="protein sequence ID" value="JAA67821.1"/>
    <property type="molecule type" value="mRNA"/>
</dbReference>
<keyword evidence="4" id="KW-0028">Amino-acid biosynthesis</keyword>
<evidence type="ECO:0000256" key="8">
    <source>
        <dbReference type="ARBA" id="ARBA00023004"/>
    </source>
</evidence>
<dbReference type="EC" id="1.13.11.54" evidence="10"/>
<dbReference type="PANTHER" id="PTHR23418:SF0">
    <property type="entry name" value="ACIREDUCTONE DIOXYGENASE"/>
    <property type="match status" value="1"/>
</dbReference>
<evidence type="ECO:0000256" key="7">
    <source>
        <dbReference type="ARBA" id="ARBA00023002"/>
    </source>
</evidence>
<dbReference type="InterPro" id="IPR004313">
    <property type="entry name" value="ARD"/>
</dbReference>
<dbReference type="InterPro" id="IPR011051">
    <property type="entry name" value="RmlC_Cupin_sf"/>
</dbReference>
<evidence type="ECO:0000256" key="2">
    <source>
        <dbReference type="ARBA" id="ARBA00001954"/>
    </source>
</evidence>
<comment type="catalytic activity">
    <reaction evidence="1">
        <text>1,2-dihydroxy-5-(methylsulfanyl)pent-1-en-3-one + O2 = 4-methylsulfanyl-2-oxobutanoate + formate + 2 H(+)</text>
        <dbReference type="Rhea" id="RHEA:24504"/>
        <dbReference type="ChEBI" id="CHEBI:15378"/>
        <dbReference type="ChEBI" id="CHEBI:15379"/>
        <dbReference type="ChEBI" id="CHEBI:15740"/>
        <dbReference type="ChEBI" id="CHEBI:16723"/>
        <dbReference type="ChEBI" id="CHEBI:49252"/>
        <dbReference type="EC" id="1.13.11.54"/>
    </reaction>
</comment>
<keyword evidence="3" id="KW-0533">Nickel</keyword>
<dbReference type="Pfam" id="PF03079">
    <property type="entry name" value="ARD"/>
    <property type="match status" value="1"/>
</dbReference>
<keyword evidence="6 12" id="KW-0223">Dioxygenase</keyword>
<dbReference type="PANTHER" id="PTHR23418">
    <property type="entry name" value="ACIREDUCTONE DIOXYGENASE"/>
    <property type="match status" value="1"/>
</dbReference>
<feature type="region of interest" description="Disordered" evidence="11">
    <location>
        <begin position="63"/>
        <end position="82"/>
    </location>
</feature>
<dbReference type="FunFam" id="2.60.120.10:FF:000389">
    <property type="entry name" value="Acireductone dioxygenase, putative"/>
    <property type="match status" value="1"/>
</dbReference>
<dbReference type="SUPFAM" id="SSF51182">
    <property type="entry name" value="RmlC-like cupins"/>
    <property type="match status" value="1"/>
</dbReference>
<name>A0A0K8R9R1_IXORI</name>
<evidence type="ECO:0000256" key="11">
    <source>
        <dbReference type="SAM" id="MobiDB-lite"/>
    </source>
</evidence>
<proteinExistence type="evidence at transcript level"/>
<dbReference type="InterPro" id="IPR014710">
    <property type="entry name" value="RmlC-like_jellyroll"/>
</dbReference>
<reference evidence="12" key="1">
    <citation type="submission" date="2012-12" db="EMBL/GenBank/DDBJ databases">
        <title>Identification and characterization of a phenylalanine ammonia-lyase gene family in Isatis indigotica Fort.</title>
        <authorList>
            <person name="Liu Q."/>
            <person name="Chen J."/>
            <person name="Zhou X."/>
            <person name="Di P."/>
            <person name="Xiao Y."/>
            <person name="Xuan H."/>
            <person name="Zhang L."/>
            <person name="Chen W."/>
        </authorList>
    </citation>
    <scope>NUCLEOTIDE SEQUENCE</scope>
    <source>
        <tissue evidence="12">Salivary gland</tissue>
    </source>
</reference>
<sequence>METAKEKGSAVQAWYLDEADKMLTVEELRDQLGVSYYRATSRADGEARLAAVMKEKGCDKIDVTPMDPFKPDSTIVAGKPIKEHRHPEEEVRFMDKGTAFFDIRDYQDKWVRIQFNEGDVLVLPPNAYHRFMINEKVALSRVYPTGLEYSAEQREM</sequence>
<dbReference type="AlphaFoldDB" id="A0A0K8R9R1"/>
<keyword evidence="7" id="KW-0560">Oxidoreductase</keyword>
<evidence type="ECO:0000256" key="1">
    <source>
        <dbReference type="ARBA" id="ARBA00000428"/>
    </source>
</evidence>
<evidence type="ECO:0000256" key="6">
    <source>
        <dbReference type="ARBA" id="ARBA00022964"/>
    </source>
</evidence>
<keyword evidence="5" id="KW-0479">Metal-binding</keyword>
<evidence type="ECO:0000256" key="9">
    <source>
        <dbReference type="ARBA" id="ARBA00023167"/>
    </source>
</evidence>
<evidence type="ECO:0000256" key="5">
    <source>
        <dbReference type="ARBA" id="ARBA00022723"/>
    </source>
</evidence>
<dbReference type="GO" id="GO:0046872">
    <property type="term" value="F:metal ion binding"/>
    <property type="evidence" value="ECO:0007669"/>
    <property type="project" value="UniProtKB-KW"/>
</dbReference>
<evidence type="ECO:0000313" key="12">
    <source>
        <dbReference type="EMBL" id="JAA67821.1"/>
    </source>
</evidence>
<organism evidence="12">
    <name type="scientific">Ixodes ricinus</name>
    <name type="common">Common tick</name>
    <name type="synonym">Acarus ricinus</name>
    <dbReference type="NCBI Taxonomy" id="34613"/>
    <lineage>
        <taxon>Eukaryota</taxon>
        <taxon>Metazoa</taxon>
        <taxon>Ecdysozoa</taxon>
        <taxon>Arthropoda</taxon>
        <taxon>Chelicerata</taxon>
        <taxon>Arachnida</taxon>
        <taxon>Acari</taxon>
        <taxon>Parasitiformes</taxon>
        <taxon>Ixodida</taxon>
        <taxon>Ixodoidea</taxon>
        <taxon>Ixodidae</taxon>
        <taxon>Ixodinae</taxon>
        <taxon>Ixodes</taxon>
    </lineage>
</organism>
<keyword evidence="9" id="KW-0486">Methionine biosynthesis</keyword>
<evidence type="ECO:0000256" key="10">
    <source>
        <dbReference type="ARBA" id="ARBA00039005"/>
    </source>
</evidence>
<dbReference type="GO" id="GO:0009086">
    <property type="term" value="P:methionine biosynthetic process"/>
    <property type="evidence" value="ECO:0007669"/>
    <property type="project" value="UniProtKB-KW"/>
</dbReference>
<protein>
    <recommendedName>
        <fullName evidence="10">acireductone dioxygenase (Fe(2+)-requiring)</fullName>
        <ecNumber evidence="10">1.13.11.54</ecNumber>
    </recommendedName>
</protein>
<accession>A0A0K8R9R1</accession>
<dbReference type="Gene3D" id="2.60.120.10">
    <property type="entry name" value="Jelly Rolls"/>
    <property type="match status" value="1"/>
</dbReference>
<comment type="cofactor">
    <cofactor evidence="2">
        <name>Fe(2+)</name>
        <dbReference type="ChEBI" id="CHEBI:29033"/>
    </cofactor>
</comment>